<dbReference type="PROSITE" id="PS00028">
    <property type="entry name" value="ZINC_FINGER_C2H2_1"/>
    <property type="match status" value="3"/>
</dbReference>
<dbReference type="EMBL" id="AMQM01003103">
    <property type="status" value="NOT_ANNOTATED_CDS"/>
    <property type="molecule type" value="Genomic_DNA"/>
</dbReference>
<name>T1G1S2_HELRO</name>
<feature type="domain" description="C2H2-type" evidence="8">
    <location>
        <begin position="121"/>
        <end position="144"/>
    </location>
</feature>
<dbReference type="Proteomes" id="UP000015101">
    <property type="component" value="Unassembled WGS sequence"/>
</dbReference>
<keyword evidence="6" id="KW-0539">Nucleus</keyword>
<dbReference type="FunFam" id="3.30.160.60:FF:000100">
    <property type="entry name" value="Zinc finger 45-like"/>
    <property type="match status" value="1"/>
</dbReference>
<evidence type="ECO:0000256" key="2">
    <source>
        <dbReference type="ARBA" id="ARBA00022723"/>
    </source>
</evidence>
<evidence type="ECO:0000256" key="1">
    <source>
        <dbReference type="ARBA" id="ARBA00004123"/>
    </source>
</evidence>
<sequence length="183" mass="21430">METKSHFLDSTSKRLLNKQSDTVVSKELRTCALCFKKFSTFNEYGKHISEVHNLHGCHKCPKLFTATSNLNRHMKLHLGIKQYRCQLCHAAFARNYYLKQHMNKHISQAAGTSEENRDKEISCSLCFKTFSRTDIMKEHRLTHTISYKENKCQVCSFISEKKSLLLSHLKKCFRKNNANFLDY</sequence>
<dbReference type="InterPro" id="IPR013087">
    <property type="entry name" value="Znf_C2H2_type"/>
</dbReference>
<dbReference type="GeneID" id="20215020"/>
<dbReference type="EnsemblMetazoa" id="HelroT74527">
    <property type="protein sequence ID" value="HelroP74527"/>
    <property type="gene ID" value="HelroG74527"/>
</dbReference>
<feature type="domain" description="C2H2-type" evidence="8">
    <location>
        <begin position="55"/>
        <end position="82"/>
    </location>
</feature>
<dbReference type="EMBL" id="KB096023">
    <property type="protein sequence ID" value="ESO08890.1"/>
    <property type="molecule type" value="Genomic_DNA"/>
</dbReference>
<reference evidence="10" key="3">
    <citation type="submission" date="2015-06" db="UniProtKB">
        <authorList>
            <consortium name="EnsemblMetazoa"/>
        </authorList>
    </citation>
    <scope>IDENTIFICATION</scope>
</reference>
<dbReference type="CTD" id="20215020"/>
<dbReference type="InterPro" id="IPR036236">
    <property type="entry name" value="Znf_C2H2_sf"/>
</dbReference>
<dbReference type="SMART" id="SM00355">
    <property type="entry name" value="ZnF_C2H2"/>
    <property type="match status" value="5"/>
</dbReference>
<dbReference type="KEGG" id="hro:HELRODRAFT_74527"/>
<comment type="subcellular location">
    <subcellularLocation>
        <location evidence="1">Nucleus</location>
    </subcellularLocation>
</comment>
<keyword evidence="3" id="KW-0677">Repeat</keyword>
<dbReference type="STRING" id="6412.T1G1S2"/>
<dbReference type="Gene3D" id="3.30.160.60">
    <property type="entry name" value="Classic Zinc Finger"/>
    <property type="match status" value="3"/>
</dbReference>
<dbReference type="GO" id="GO:0008270">
    <property type="term" value="F:zinc ion binding"/>
    <property type="evidence" value="ECO:0007669"/>
    <property type="project" value="UniProtKB-KW"/>
</dbReference>
<evidence type="ECO:0000313" key="9">
    <source>
        <dbReference type="EMBL" id="ESO08890.1"/>
    </source>
</evidence>
<dbReference type="PANTHER" id="PTHR24394">
    <property type="entry name" value="ZINC FINGER PROTEIN"/>
    <property type="match status" value="1"/>
</dbReference>
<feature type="domain" description="C2H2-type" evidence="8">
    <location>
        <begin position="83"/>
        <end position="110"/>
    </location>
</feature>
<proteinExistence type="predicted"/>
<organism evidence="10 11">
    <name type="scientific">Helobdella robusta</name>
    <name type="common">Californian leech</name>
    <dbReference type="NCBI Taxonomy" id="6412"/>
    <lineage>
        <taxon>Eukaryota</taxon>
        <taxon>Metazoa</taxon>
        <taxon>Spiralia</taxon>
        <taxon>Lophotrochozoa</taxon>
        <taxon>Annelida</taxon>
        <taxon>Clitellata</taxon>
        <taxon>Hirudinea</taxon>
        <taxon>Rhynchobdellida</taxon>
        <taxon>Glossiphoniidae</taxon>
        <taxon>Helobdella</taxon>
    </lineage>
</organism>
<dbReference type="HOGENOM" id="CLU_1476701_0_0_1"/>
<evidence type="ECO:0000256" key="3">
    <source>
        <dbReference type="ARBA" id="ARBA00022737"/>
    </source>
</evidence>
<reference evidence="11" key="1">
    <citation type="submission" date="2012-12" db="EMBL/GenBank/DDBJ databases">
        <authorList>
            <person name="Hellsten U."/>
            <person name="Grimwood J."/>
            <person name="Chapman J.A."/>
            <person name="Shapiro H."/>
            <person name="Aerts A."/>
            <person name="Otillar R.P."/>
            <person name="Terry A.Y."/>
            <person name="Boore J.L."/>
            <person name="Simakov O."/>
            <person name="Marletaz F."/>
            <person name="Cho S.-J."/>
            <person name="Edsinger-Gonzales E."/>
            <person name="Havlak P."/>
            <person name="Kuo D.-H."/>
            <person name="Larsson T."/>
            <person name="Lv J."/>
            <person name="Arendt D."/>
            <person name="Savage R."/>
            <person name="Osoegawa K."/>
            <person name="de Jong P."/>
            <person name="Lindberg D.R."/>
            <person name="Seaver E.C."/>
            <person name="Weisblat D.A."/>
            <person name="Putnam N.H."/>
            <person name="Grigoriev I.V."/>
            <person name="Rokhsar D.S."/>
        </authorList>
    </citation>
    <scope>NUCLEOTIDE SEQUENCE</scope>
</reference>
<evidence type="ECO:0000256" key="7">
    <source>
        <dbReference type="PROSITE-ProRule" id="PRU00042"/>
    </source>
</evidence>
<dbReference type="Pfam" id="PF00096">
    <property type="entry name" value="zf-C2H2"/>
    <property type="match status" value="2"/>
</dbReference>
<accession>T1G1S2</accession>
<keyword evidence="4 7" id="KW-0863">Zinc-finger</keyword>
<dbReference type="RefSeq" id="XP_009012912.1">
    <property type="nucleotide sequence ID" value="XM_009014664.1"/>
</dbReference>
<keyword evidence="5" id="KW-0862">Zinc</keyword>
<dbReference type="AlphaFoldDB" id="T1G1S2"/>
<evidence type="ECO:0000313" key="11">
    <source>
        <dbReference type="Proteomes" id="UP000015101"/>
    </source>
</evidence>
<evidence type="ECO:0000256" key="6">
    <source>
        <dbReference type="ARBA" id="ARBA00023242"/>
    </source>
</evidence>
<dbReference type="eggNOG" id="KOG1721">
    <property type="taxonomic scope" value="Eukaryota"/>
</dbReference>
<dbReference type="SUPFAM" id="SSF57667">
    <property type="entry name" value="beta-beta-alpha zinc fingers"/>
    <property type="match status" value="2"/>
</dbReference>
<gene>
    <name evidence="10" type="primary">20215020</name>
    <name evidence="9" type="ORF">HELRODRAFT_74527</name>
</gene>
<evidence type="ECO:0000256" key="5">
    <source>
        <dbReference type="ARBA" id="ARBA00022833"/>
    </source>
</evidence>
<dbReference type="PANTHER" id="PTHR24394:SF29">
    <property type="entry name" value="MYONEURIN"/>
    <property type="match status" value="1"/>
</dbReference>
<protein>
    <recommendedName>
        <fullName evidence="8">C2H2-type domain-containing protein</fullName>
    </recommendedName>
</protein>
<keyword evidence="2" id="KW-0479">Metal-binding</keyword>
<reference evidence="9 11" key="2">
    <citation type="journal article" date="2013" name="Nature">
        <title>Insights into bilaterian evolution from three spiralian genomes.</title>
        <authorList>
            <person name="Simakov O."/>
            <person name="Marletaz F."/>
            <person name="Cho S.J."/>
            <person name="Edsinger-Gonzales E."/>
            <person name="Havlak P."/>
            <person name="Hellsten U."/>
            <person name="Kuo D.H."/>
            <person name="Larsson T."/>
            <person name="Lv J."/>
            <person name="Arendt D."/>
            <person name="Savage R."/>
            <person name="Osoegawa K."/>
            <person name="de Jong P."/>
            <person name="Grimwood J."/>
            <person name="Chapman J.A."/>
            <person name="Shapiro H."/>
            <person name="Aerts A."/>
            <person name="Otillar R.P."/>
            <person name="Terry A.Y."/>
            <person name="Boore J.L."/>
            <person name="Grigoriev I.V."/>
            <person name="Lindberg D.R."/>
            <person name="Seaver E.C."/>
            <person name="Weisblat D.A."/>
            <person name="Putnam N.H."/>
            <person name="Rokhsar D.S."/>
        </authorList>
    </citation>
    <scope>NUCLEOTIDE SEQUENCE</scope>
</reference>
<keyword evidence="11" id="KW-1185">Reference proteome</keyword>
<dbReference type="InParanoid" id="T1G1S2"/>
<dbReference type="OrthoDB" id="6220440at2759"/>
<evidence type="ECO:0000313" key="10">
    <source>
        <dbReference type="EnsemblMetazoa" id="HelroP74527"/>
    </source>
</evidence>
<evidence type="ECO:0000256" key="4">
    <source>
        <dbReference type="ARBA" id="ARBA00022771"/>
    </source>
</evidence>
<evidence type="ECO:0000259" key="8">
    <source>
        <dbReference type="PROSITE" id="PS50157"/>
    </source>
</evidence>
<dbReference type="PROSITE" id="PS50157">
    <property type="entry name" value="ZINC_FINGER_C2H2_2"/>
    <property type="match status" value="3"/>
</dbReference>
<dbReference type="GO" id="GO:0005634">
    <property type="term" value="C:nucleus"/>
    <property type="evidence" value="ECO:0007669"/>
    <property type="project" value="UniProtKB-SubCell"/>
</dbReference>